<dbReference type="PROSITE" id="PS51257">
    <property type="entry name" value="PROKAR_LIPOPROTEIN"/>
    <property type="match status" value="1"/>
</dbReference>
<evidence type="ECO:0000259" key="10">
    <source>
        <dbReference type="Pfam" id="PF25198"/>
    </source>
</evidence>
<keyword evidence="6" id="KW-0564">Palmitate</keyword>
<organism evidence="11 12">
    <name type="scientific">Paenibacillus terricola</name>
    <dbReference type="NCBI Taxonomy" id="2763503"/>
    <lineage>
        <taxon>Bacteria</taxon>
        <taxon>Bacillati</taxon>
        <taxon>Bacillota</taxon>
        <taxon>Bacilli</taxon>
        <taxon>Bacillales</taxon>
        <taxon>Paenibacillaceae</taxon>
        <taxon>Paenibacillus</taxon>
    </lineage>
</organism>
<name>A0ABR8MYN4_9BACL</name>
<evidence type="ECO:0000256" key="2">
    <source>
        <dbReference type="ARBA" id="ARBA00007886"/>
    </source>
</evidence>
<evidence type="ECO:0000313" key="12">
    <source>
        <dbReference type="Proteomes" id="UP000609346"/>
    </source>
</evidence>
<feature type="chain" id="PRO_5047249251" evidence="8">
    <location>
        <begin position="31"/>
        <end position="389"/>
    </location>
</feature>
<evidence type="ECO:0000256" key="6">
    <source>
        <dbReference type="ARBA" id="ARBA00023139"/>
    </source>
</evidence>
<comment type="similarity">
    <text evidence="2">Belongs to the GerABKC lipoprotein family.</text>
</comment>
<proteinExistence type="inferred from homology"/>
<gene>
    <name evidence="11" type="ORF">H8B09_19965</name>
</gene>
<protein>
    <submittedName>
        <fullName evidence="11">Ger(X)C family spore germination protein</fullName>
    </submittedName>
</protein>
<dbReference type="PANTHER" id="PTHR35789">
    <property type="entry name" value="SPORE GERMINATION PROTEIN B3"/>
    <property type="match status" value="1"/>
</dbReference>
<keyword evidence="7" id="KW-0449">Lipoprotein</keyword>
<dbReference type="RefSeq" id="WP_191205354.1">
    <property type="nucleotide sequence ID" value="NZ_JACXZA010000005.1"/>
</dbReference>
<evidence type="ECO:0000259" key="9">
    <source>
        <dbReference type="Pfam" id="PF05504"/>
    </source>
</evidence>
<keyword evidence="12" id="KW-1185">Reference proteome</keyword>
<feature type="domain" description="Spore germination protein N-terminal" evidence="10">
    <location>
        <begin position="29"/>
        <end position="204"/>
    </location>
</feature>
<sequence length="389" mass="44679">MALRSKSLRRMSAAALSLLCTLLLTGCWNSRDIQNLAYVTAIGIDYKDNHYITYVQVLNFSNIARTETNTIGKPVPIWIGKGEGNTVVDSLDAMMATSQLRMFWGHVKAIVFTENLMRMGIVDTFNALNRYREIRYRLLVYGTKEKLENVFTKKSLLNLSPLDTIMYTPEQTYSQRSFIQPVYGHQVVARINEPGQPTMLPSLTVTREIWTEDTKGMPLLSISGAYFFNDRVLSGWLSSEDLKGSRWIQKDLKQAIIQVPNKDEVAATLALLKPKYRIRPIIDSGNKVRYDIDVRIQGKLFELIKDTPTRKLEKLAQDEVMQEIQETYRKGLAAHCDVFNLEEALYRKYPKIWHSQHRKAPYQLSEDSLRKITVKVSLRNTGKYKGRVG</sequence>
<evidence type="ECO:0000313" key="11">
    <source>
        <dbReference type="EMBL" id="MBD3921053.1"/>
    </source>
</evidence>
<dbReference type="EMBL" id="JACXZA010000005">
    <property type="protein sequence ID" value="MBD3921053.1"/>
    <property type="molecule type" value="Genomic_DNA"/>
</dbReference>
<dbReference type="Proteomes" id="UP000609346">
    <property type="component" value="Unassembled WGS sequence"/>
</dbReference>
<keyword evidence="4 8" id="KW-0732">Signal</keyword>
<reference evidence="11 12" key="1">
    <citation type="submission" date="2020-09" db="EMBL/GenBank/DDBJ databases">
        <title>Paenibacillus sp. strain PR3 16S rRNA gene Genome sequencing and assembly.</title>
        <authorList>
            <person name="Kim J."/>
        </authorList>
    </citation>
    <scope>NUCLEOTIDE SEQUENCE [LARGE SCALE GENOMIC DNA]</scope>
    <source>
        <strain evidence="11 12">PR3</strain>
    </source>
</reference>
<dbReference type="InterPro" id="IPR008844">
    <property type="entry name" value="Spore_GerAC-like"/>
</dbReference>
<comment type="caution">
    <text evidence="11">The sequence shown here is derived from an EMBL/GenBank/DDBJ whole genome shotgun (WGS) entry which is preliminary data.</text>
</comment>
<dbReference type="Pfam" id="PF05504">
    <property type="entry name" value="Spore_GerAC"/>
    <property type="match status" value="1"/>
</dbReference>
<evidence type="ECO:0000256" key="4">
    <source>
        <dbReference type="ARBA" id="ARBA00022729"/>
    </source>
</evidence>
<accession>A0ABR8MYN4</accession>
<dbReference type="PANTHER" id="PTHR35789:SF1">
    <property type="entry name" value="SPORE GERMINATION PROTEIN B3"/>
    <property type="match status" value="1"/>
</dbReference>
<dbReference type="InterPro" id="IPR046953">
    <property type="entry name" value="Spore_GerAC-like_C"/>
</dbReference>
<dbReference type="InterPro" id="IPR057336">
    <property type="entry name" value="GerAC_N"/>
</dbReference>
<evidence type="ECO:0000256" key="3">
    <source>
        <dbReference type="ARBA" id="ARBA00022544"/>
    </source>
</evidence>
<dbReference type="Gene3D" id="3.30.300.210">
    <property type="entry name" value="Nutrient germinant receptor protein C, domain 3"/>
    <property type="match status" value="1"/>
</dbReference>
<dbReference type="InterPro" id="IPR038501">
    <property type="entry name" value="Spore_GerAC_C_sf"/>
</dbReference>
<evidence type="ECO:0000256" key="8">
    <source>
        <dbReference type="SAM" id="SignalP"/>
    </source>
</evidence>
<keyword evidence="5" id="KW-0472">Membrane</keyword>
<keyword evidence="3" id="KW-0309">Germination</keyword>
<evidence type="ECO:0000256" key="5">
    <source>
        <dbReference type="ARBA" id="ARBA00023136"/>
    </source>
</evidence>
<feature type="domain" description="Spore germination GerAC-like C-terminal" evidence="9">
    <location>
        <begin position="224"/>
        <end position="382"/>
    </location>
</feature>
<dbReference type="NCBIfam" id="TIGR02887">
    <property type="entry name" value="spore_ger_x_C"/>
    <property type="match status" value="1"/>
</dbReference>
<dbReference type="Pfam" id="PF25198">
    <property type="entry name" value="Spore_GerAC_N"/>
    <property type="match status" value="1"/>
</dbReference>
<evidence type="ECO:0000256" key="7">
    <source>
        <dbReference type="ARBA" id="ARBA00023288"/>
    </source>
</evidence>
<evidence type="ECO:0000256" key="1">
    <source>
        <dbReference type="ARBA" id="ARBA00004635"/>
    </source>
</evidence>
<comment type="subcellular location">
    <subcellularLocation>
        <location evidence="1">Membrane</location>
        <topology evidence="1">Lipid-anchor</topology>
    </subcellularLocation>
</comment>
<feature type="signal peptide" evidence="8">
    <location>
        <begin position="1"/>
        <end position="30"/>
    </location>
</feature>